<evidence type="ECO:0000256" key="1">
    <source>
        <dbReference type="SAM" id="SignalP"/>
    </source>
</evidence>
<keyword evidence="1" id="KW-0732">Signal</keyword>
<comment type="caution">
    <text evidence="2">The sequence shown here is derived from an EMBL/GenBank/DDBJ whole genome shotgun (WGS) entry which is preliminary data.</text>
</comment>
<evidence type="ECO:0000313" key="2">
    <source>
        <dbReference type="EMBL" id="MBD2342910.1"/>
    </source>
</evidence>
<organism evidence="2 3">
    <name type="scientific">Anabaena subtropica FACHB-260</name>
    <dbReference type="NCBI Taxonomy" id="2692884"/>
    <lineage>
        <taxon>Bacteria</taxon>
        <taxon>Bacillati</taxon>
        <taxon>Cyanobacteriota</taxon>
        <taxon>Cyanophyceae</taxon>
        <taxon>Nostocales</taxon>
        <taxon>Nostocaceae</taxon>
        <taxon>Anabaena</taxon>
    </lineage>
</organism>
<name>A0ABR8CI70_9NOST</name>
<protein>
    <submittedName>
        <fullName evidence="2">PEP-CTERM sorting domain-containing protein</fullName>
    </submittedName>
</protein>
<dbReference type="EMBL" id="JACJRF010000002">
    <property type="protein sequence ID" value="MBD2342910.1"/>
    <property type="molecule type" value="Genomic_DNA"/>
</dbReference>
<evidence type="ECO:0000313" key="3">
    <source>
        <dbReference type="Proteomes" id="UP000607281"/>
    </source>
</evidence>
<dbReference type="InterPro" id="IPR013424">
    <property type="entry name" value="Ice-binding_C"/>
</dbReference>
<feature type="chain" id="PRO_5046736381" evidence="1">
    <location>
        <begin position="32"/>
        <end position="279"/>
    </location>
</feature>
<feature type="signal peptide" evidence="1">
    <location>
        <begin position="1"/>
        <end position="31"/>
    </location>
</feature>
<proteinExistence type="predicted"/>
<gene>
    <name evidence="2" type="ORF">H6G18_01945</name>
</gene>
<accession>A0ABR8CI70</accession>
<keyword evidence="3" id="KW-1185">Reference proteome</keyword>
<dbReference type="Proteomes" id="UP000607281">
    <property type="component" value="Unassembled WGS sequence"/>
</dbReference>
<dbReference type="RefSeq" id="WP_190405389.1">
    <property type="nucleotide sequence ID" value="NZ_JACJRF010000002.1"/>
</dbReference>
<sequence length="279" mass="30031">MKPYLEFAQRFLLLGTTFLASSLLLTTPSRGATLAASEAVLLLTDFSHAPVSNFTRTTGNTTSLSQGGSVVSEGNANAYLGNIPTTGFNFTSSFATGENKDYSGLAESESIIRGIFDIPEKTTFSFNFAANLNLNALTSPPTWGNANTSGEIFFALVDLSTKSTLDFFNVVGSLSTQDDEDFLNYQTIGNVTLNDELTGVNEYLGDNQKFTTAYFDGSVQRYFTNRTSLALVAVNRNQASVSIPEPSTCIGLLISCAVVSIVLKRSRQKTIPTYLSATK</sequence>
<reference evidence="2 3" key="1">
    <citation type="journal article" date="2020" name="ISME J.">
        <title>Comparative genomics reveals insights into cyanobacterial evolution and habitat adaptation.</title>
        <authorList>
            <person name="Chen M.Y."/>
            <person name="Teng W.K."/>
            <person name="Zhao L."/>
            <person name="Hu C.X."/>
            <person name="Zhou Y.K."/>
            <person name="Han B.P."/>
            <person name="Song L.R."/>
            <person name="Shu W.S."/>
        </authorList>
    </citation>
    <scope>NUCLEOTIDE SEQUENCE [LARGE SCALE GENOMIC DNA]</scope>
    <source>
        <strain evidence="2 3">FACHB-260</strain>
    </source>
</reference>
<dbReference type="NCBIfam" id="TIGR02595">
    <property type="entry name" value="PEP_CTERM"/>
    <property type="match status" value="1"/>
</dbReference>